<dbReference type="GO" id="GO:0007059">
    <property type="term" value="P:chromosome segregation"/>
    <property type="evidence" value="ECO:0007669"/>
    <property type="project" value="UniProtKB-KW"/>
</dbReference>
<feature type="compositionally biased region" description="Polar residues" evidence="8">
    <location>
        <begin position="230"/>
        <end position="258"/>
    </location>
</feature>
<feature type="compositionally biased region" description="Basic and acidic residues" evidence="8">
    <location>
        <begin position="699"/>
        <end position="758"/>
    </location>
</feature>
<dbReference type="OrthoDB" id="6123at2759"/>
<feature type="compositionally biased region" description="Acidic residues" evidence="8">
    <location>
        <begin position="171"/>
        <end position="188"/>
    </location>
</feature>
<feature type="compositionally biased region" description="Low complexity" evidence="8">
    <location>
        <begin position="304"/>
        <end position="318"/>
    </location>
</feature>
<evidence type="ECO:0000256" key="2">
    <source>
        <dbReference type="ARBA" id="ARBA00004186"/>
    </source>
</evidence>
<evidence type="ECO:0000313" key="11">
    <source>
        <dbReference type="Proteomes" id="UP000293360"/>
    </source>
</evidence>
<evidence type="ECO:0000256" key="3">
    <source>
        <dbReference type="ARBA" id="ARBA00010042"/>
    </source>
</evidence>
<dbReference type="GO" id="GO:0005819">
    <property type="term" value="C:spindle"/>
    <property type="evidence" value="ECO:0007669"/>
    <property type="project" value="UniProtKB-SubCell"/>
</dbReference>
<dbReference type="Proteomes" id="UP000293360">
    <property type="component" value="Unassembled WGS sequence"/>
</dbReference>
<feature type="compositionally biased region" description="Acidic residues" evidence="8">
    <location>
        <begin position="1237"/>
        <end position="1248"/>
    </location>
</feature>
<organism evidence="10 11">
    <name type="scientific">Monosporascus ibericus</name>
    <dbReference type="NCBI Taxonomy" id="155417"/>
    <lineage>
        <taxon>Eukaryota</taxon>
        <taxon>Fungi</taxon>
        <taxon>Dikarya</taxon>
        <taxon>Ascomycota</taxon>
        <taxon>Pezizomycotina</taxon>
        <taxon>Sordariomycetes</taxon>
        <taxon>Xylariomycetidae</taxon>
        <taxon>Xylariales</taxon>
        <taxon>Xylariales incertae sedis</taxon>
        <taxon>Monosporascus</taxon>
    </lineage>
</organism>
<comment type="similarity">
    <text evidence="3">Belongs to the INCENP family.</text>
</comment>
<feature type="region of interest" description="Disordered" evidence="8">
    <location>
        <begin position="140"/>
        <end position="1138"/>
    </location>
</feature>
<feature type="compositionally biased region" description="Polar residues" evidence="8">
    <location>
        <begin position="686"/>
        <end position="696"/>
    </location>
</feature>
<sequence>MVGPRAARLPVGSAQWIAEERSSASQITESEVEEFSFSARNEFDWLNEHMAEIFSESQINVAEIFKTPGKLRGKTPRTVRKANPAENRVPLSNIFSSTPKGAPNPFSISNIDRNNTPRLRIAADPQPSPAKTNILVSPSKLVAPPKSPASKQPVSVVDSGYYGSQSQDAMNIDDVEVEDEPTEPFDSQEDVKDQAPFHVSSDQPEGGSPARTPPPSAVQNTADENMADDLSTQFFTDPVDTGTSPTRKTVPQESTTPAGSPAQHPLSTSPAKSSPTKTLPAQPAATATQQPEIEPDNMDTVLEGSSRSPSDGSSPIRPIVRKSSLNFASLPAREPITHKSIGNRVSRTSHLDQHRTSYYNRHTGGKSLGHGRHELSDDGNDDMDVDDEPPPQKPRPAAVPDTPLAHNKTYTQRLQDQINKLGQPQARTSRPSKSIPDSAVAQQVSTAVSNPPPEPQRKELPSPKKPTTPGAFPEDDEDEWIEPLGTPDNASGNFSPRPGMPKSYSADVMEGLAGKETVSGDDFAIPEMRQLTSSSKSPERPPVPEKSPGKLGHQKSASVPVLPQMSQVSDDDVNPLKKTVSVSDPPLATLFEPGRPTTPKSPKSPSRGFRDSPLKQVKNKLSSILKSSKGLLASSAAASAEGKTSLLSPSVTKLGLRGAPSTESLQQTSTKDSQPLYPDLSRHATDNQTIASTASPARTEGRRTRASIEREKAEEKRREKEAKEARRMAEQMEKLEKAREKEREKARVYSEEQEKAASIEKQVAAQRDQEKAAVPPTPKQAQNATHTSPRKTKAQFEADSRAAATSVSDDQPTDDVQMVDAPNPMPPPSAPRSAAPPSATKGREIKRPVKPAKEPVGKVKQAPTVIRVNMNSQNSQHQPSNSALSSNLQDTLGPSNSQSQLKNKASQSSLHAKQSLASSLKSSVSSTGRPKALEMAARRKEQEEREAQRKRDAKAEVERKRAAMQEEERRQEQQRRLEAERQREEERRQAEAKKNMQRQAMLEKAKQTRAPPPAVRNQAHAPPEYSRPQDQLQKGEASAGRPPSRLNAAVPRSQEELGRPVNATLSSTSKASSKRPLQPDENSDKATRQAPSRPGTTYQAKESKRMRMTDEFDDVVSQSSLKGAPIRPSGGYKKEVPSKSIFPAGYTNAAQSATRDLFKATVTSQHNGHAKATHPMDMAQFSKGAIPFAPNPNSAGPSHKTPARPQGIAGVKSAAKSATRSSPRFQNGESIELPEINTDDEDSDDDDGGKDVMAAWADSPNLRRALVEQESKDPFQIFGAPGPLNMEEVFAKSKDRFHKFRARTSSANWSGLDRLTEDDIRKDLAAREKMRREGGWTYEMSKELA</sequence>
<feature type="compositionally biased region" description="Low complexity" evidence="8">
    <location>
        <begin position="904"/>
        <end position="926"/>
    </location>
</feature>
<feature type="compositionally biased region" description="Low complexity" evidence="8">
    <location>
        <begin position="619"/>
        <end position="640"/>
    </location>
</feature>
<evidence type="ECO:0000259" key="9">
    <source>
        <dbReference type="Pfam" id="PF03941"/>
    </source>
</evidence>
<feature type="compositionally biased region" description="Basic and acidic residues" evidence="8">
    <location>
        <begin position="841"/>
        <end position="857"/>
    </location>
</feature>
<feature type="region of interest" description="Disordered" evidence="8">
    <location>
        <begin position="90"/>
        <end position="114"/>
    </location>
</feature>
<keyword evidence="5" id="KW-0159">Chromosome partition</keyword>
<dbReference type="GO" id="GO:0005634">
    <property type="term" value="C:nucleus"/>
    <property type="evidence" value="ECO:0007669"/>
    <property type="project" value="UniProtKB-SubCell"/>
</dbReference>
<dbReference type="Pfam" id="PF03941">
    <property type="entry name" value="INCENP_ARK-bind"/>
    <property type="match status" value="1"/>
</dbReference>
<comment type="caution">
    <text evidence="10">The sequence shown here is derived from an EMBL/GenBank/DDBJ whole genome shotgun (WGS) entry which is preliminary data.</text>
</comment>
<dbReference type="PANTHER" id="PTHR13142:SF1">
    <property type="entry name" value="INNER CENTROMERE PROTEIN"/>
    <property type="match status" value="1"/>
</dbReference>
<feature type="compositionally biased region" description="Polar residues" evidence="8">
    <location>
        <begin position="1216"/>
        <end position="1229"/>
    </location>
</feature>
<keyword evidence="7" id="KW-0539">Nucleus</keyword>
<feature type="compositionally biased region" description="Low complexity" evidence="8">
    <location>
        <begin position="265"/>
        <end position="291"/>
    </location>
</feature>
<feature type="domain" description="Inner centromere protein ARK-binding" evidence="9">
    <location>
        <begin position="1235"/>
        <end position="1290"/>
    </location>
</feature>
<feature type="compositionally biased region" description="Basic and acidic residues" evidence="8">
    <location>
        <begin position="936"/>
        <end position="994"/>
    </location>
</feature>
<feature type="compositionally biased region" description="Polar residues" evidence="8">
    <location>
        <begin position="408"/>
        <end position="432"/>
    </location>
</feature>
<feature type="compositionally biased region" description="Polar residues" evidence="8">
    <location>
        <begin position="661"/>
        <end position="673"/>
    </location>
</feature>
<keyword evidence="4" id="KW-0963">Cytoplasm</keyword>
<evidence type="ECO:0000313" key="10">
    <source>
        <dbReference type="EMBL" id="RYP10275.1"/>
    </source>
</evidence>
<evidence type="ECO:0000256" key="5">
    <source>
        <dbReference type="ARBA" id="ARBA00022829"/>
    </source>
</evidence>
<dbReference type="PANTHER" id="PTHR13142">
    <property type="entry name" value="INNER CENTROMERE PROTEIN"/>
    <property type="match status" value="1"/>
</dbReference>
<protein>
    <recommendedName>
        <fullName evidence="9">Inner centromere protein ARK-binding domain-containing protein</fullName>
    </recommendedName>
</protein>
<feature type="compositionally biased region" description="Polar residues" evidence="8">
    <location>
        <begin position="440"/>
        <end position="449"/>
    </location>
</feature>
<feature type="compositionally biased region" description="Polar residues" evidence="8">
    <location>
        <begin position="883"/>
        <end position="903"/>
    </location>
</feature>
<proteinExistence type="inferred from homology"/>
<accession>A0A4Q4TS82</accession>
<dbReference type="STRING" id="155417.A0A4Q4TS82"/>
<feature type="compositionally biased region" description="Low complexity" evidence="8">
    <location>
        <begin position="593"/>
        <end position="607"/>
    </location>
</feature>
<name>A0A4Q4TS82_9PEZI</name>
<feature type="compositionally biased region" description="Basic and acidic residues" evidence="8">
    <location>
        <begin position="1101"/>
        <end position="1110"/>
    </location>
</feature>
<dbReference type="EMBL" id="QJNU01000020">
    <property type="protein sequence ID" value="RYP10275.1"/>
    <property type="molecule type" value="Genomic_DNA"/>
</dbReference>
<reference evidence="10 11" key="1">
    <citation type="submission" date="2018-06" db="EMBL/GenBank/DDBJ databases">
        <title>Complete Genomes of Monosporascus.</title>
        <authorList>
            <person name="Robinson A.J."/>
            <person name="Natvig D.O."/>
        </authorList>
    </citation>
    <scope>NUCLEOTIDE SEQUENCE [LARGE SCALE GENOMIC DNA]</scope>
    <source>
        <strain evidence="10 11">CBS 110550</strain>
    </source>
</reference>
<evidence type="ECO:0000256" key="8">
    <source>
        <dbReference type="SAM" id="MobiDB-lite"/>
    </source>
</evidence>
<feature type="region of interest" description="Disordered" evidence="8">
    <location>
        <begin position="1183"/>
        <end position="1253"/>
    </location>
</feature>
<keyword evidence="6" id="KW-0206">Cytoskeleton</keyword>
<evidence type="ECO:0000256" key="1">
    <source>
        <dbReference type="ARBA" id="ARBA00004123"/>
    </source>
</evidence>
<evidence type="ECO:0000256" key="6">
    <source>
        <dbReference type="ARBA" id="ARBA00023212"/>
    </source>
</evidence>
<gene>
    <name evidence="10" type="ORF">DL764_000767</name>
</gene>
<feature type="compositionally biased region" description="Low complexity" evidence="8">
    <location>
        <begin position="869"/>
        <end position="882"/>
    </location>
</feature>
<feature type="compositionally biased region" description="Acidic residues" evidence="8">
    <location>
        <begin position="377"/>
        <end position="389"/>
    </location>
</feature>
<dbReference type="InterPro" id="IPR005635">
    <property type="entry name" value="Inner_centromere_prot_ARK-bd"/>
</dbReference>
<comment type="subcellular location">
    <subcellularLocation>
        <location evidence="2">Cytoplasm</location>
        <location evidence="2">Cytoskeleton</location>
        <location evidence="2">Spindle</location>
    </subcellularLocation>
    <subcellularLocation>
        <location evidence="1">Nucleus</location>
    </subcellularLocation>
</comment>
<keyword evidence="11" id="KW-1185">Reference proteome</keyword>
<evidence type="ECO:0000256" key="7">
    <source>
        <dbReference type="ARBA" id="ARBA00023242"/>
    </source>
</evidence>
<evidence type="ECO:0000256" key="4">
    <source>
        <dbReference type="ARBA" id="ARBA00022490"/>
    </source>
</evidence>